<dbReference type="AlphaFoldDB" id="K0JV69"/>
<dbReference type="EMBL" id="HE804045">
    <property type="protein sequence ID" value="CCH29407.1"/>
    <property type="molecule type" value="Genomic_DNA"/>
</dbReference>
<accession>K0JV69</accession>
<protein>
    <submittedName>
        <fullName evidence="1">Uncharacterized protein</fullName>
    </submittedName>
</protein>
<keyword evidence="2" id="KW-1185">Reference proteome</keyword>
<dbReference type="STRING" id="1179773.BN6_20870"/>
<dbReference type="OrthoDB" id="5195320at2"/>
<name>K0JV69_SACES</name>
<dbReference type="Proteomes" id="UP000006281">
    <property type="component" value="Chromosome"/>
</dbReference>
<dbReference type="RefSeq" id="WP_015099520.1">
    <property type="nucleotide sequence ID" value="NC_019673.1"/>
</dbReference>
<dbReference type="KEGG" id="sesp:BN6_20870"/>
<dbReference type="HOGENOM" id="CLU_2046240_0_0_11"/>
<evidence type="ECO:0000313" key="2">
    <source>
        <dbReference type="Proteomes" id="UP000006281"/>
    </source>
</evidence>
<gene>
    <name evidence="1" type="ordered locus">BN6_20870</name>
</gene>
<sequence>MTENFNFHGPTTFINKPQNTVVQDFQNTHNTVHGEQLAELLRLVLSSKDLTDEEREETARLVEEAATAADTDEPAAVERRLTRIGRIVSRAADIATPASVIVDSVSSMFT</sequence>
<evidence type="ECO:0000313" key="1">
    <source>
        <dbReference type="EMBL" id="CCH29407.1"/>
    </source>
</evidence>
<dbReference type="eggNOG" id="ENOG50344ZW">
    <property type="taxonomic scope" value="Bacteria"/>
</dbReference>
<dbReference type="PATRIC" id="fig|1179773.3.peg.2085"/>
<proteinExistence type="predicted"/>
<reference evidence="1 2" key="1">
    <citation type="journal article" date="2012" name="BMC Genomics">
        <title>Complete genome sequence of Saccharothrix espanaensis DSM 44229T and comparison to the other completely sequenced Pseudonocardiaceae.</title>
        <authorList>
            <person name="Strobel T."/>
            <person name="Al-Dilaimi A."/>
            <person name="Blom J."/>
            <person name="Gessner A."/>
            <person name="Kalinowski J."/>
            <person name="Luzhetska M."/>
            <person name="Puhler A."/>
            <person name="Szczepanowski R."/>
            <person name="Bechthold A."/>
            <person name="Ruckert C."/>
        </authorList>
    </citation>
    <scope>NUCLEOTIDE SEQUENCE [LARGE SCALE GENOMIC DNA]</scope>
    <source>
        <strain evidence="2">ATCC 51144 / DSM 44229 / JCM 9112 / NBRC 15066 / NRRL 15764</strain>
    </source>
</reference>
<organism evidence="1 2">
    <name type="scientific">Saccharothrix espanaensis (strain ATCC 51144 / DSM 44229 / JCM 9112 / NBRC 15066 / NRRL 15764)</name>
    <dbReference type="NCBI Taxonomy" id="1179773"/>
    <lineage>
        <taxon>Bacteria</taxon>
        <taxon>Bacillati</taxon>
        <taxon>Actinomycetota</taxon>
        <taxon>Actinomycetes</taxon>
        <taxon>Pseudonocardiales</taxon>
        <taxon>Pseudonocardiaceae</taxon>
        <taxon>Saccharothrix</taxon>
    </lineage>
</organism>